<evidence type="ECO:0000313" key="3">
    <source>
        <dbReference type="Proteomes" id="UP000183275"/>
    </source>
</evidence>
<name>A0A1I0QYY8_9EURY</name>
<dbReference type="STRING" id="1202768.SAMN05216285_4160"/>
<feature type="compositionally biased region" description="Basic and acidic residues" evidence="1">
    <location>
        <begin position="83"/>
        <end position="93"/>
    </location>
</feature>
<feature type="region of interest" description="Disordered" evidence="1">
    <location>
        <begin position="62"/>
        <end position="93"/>
    </location>
</feature>
<reference evidence="3" key="1">
    <citation type="submission" date="2016-10" db="EMBL/GenBank/DDBJ databases">
        <authorList>
            <person name="Varghese N."/>
        </authorList>
    </citation>
    <scope>NUCLEOTIDE SEQUENCE [LARGE SCALE GENOMIC DNA]</scope>
    <source>
        <strain evidence="3">CGMCC 1.12284</strain>
    </source>
</reference>
<dbReference type="Proteomes" id="UP000183275">
    <property type="component" value="Unassembled WGS sequence"/>
</dbReference>
<dbReference type="AlphaFoldDB" id="A0A1I0QYY8"/>
<protein>
    <submittedName>
        <fullName evidence="2">Uncharacterized protein</fullName>
    </submittedName>
</protein>
<evidence type="ECO:0000256" key="1">
    <source>
        <dbReference type="SAM" id="MobiDB-lite"/>
    </source>
</evidence>
<evidence type="ECO:0000313" key="2">
    <source>
        <dbReference type="EMBL" id="SEW32866.1"/>
    </source>
</evidence>
<accession>A0A1I0QYY8</accession>
<organism evidence="2 3">
    <name type="scientific">Natrinema salifodinae</name>
    <dbReference type="NCBI Taxonomy" id="1202768"/>
    <lineage>
        <taxon>Archaea</taxon>
        <taxon>Methanobacteriati</taxon>
        <taxon>Methanobacteriota</taxon>
        <taxon>Stenosarchaea group</taxon>
        <taxon>Halobacteria</taxon>
        <taxon>Halobacteriales</taxon>
        <taxon>Natrialbaceae</taxon>
        <taxon>Natrinema</taxon>
    </lineage>
</organism>
<feature type="region of interest" description="Disordered" evidence="1">
    <location>
        <begin position="1"/>
        <end position="27"/>
    </location>
</feature>
<sequence length="93" mass="10417">MPMDNDYDGGRQLEPDEPATTRRQAMAAGMALSMPMLFDSWGDDDELGELGFLIPTMSPTVARNSRSTRRSLISRKTSTSKLGDSRDELRYEN</sequence>
<keyword evidence="3" id="KW-1185">Reference proteome</keyword>
<proteinExistence type="predicted"/>
<dbReference type="EMBL" id="FOIS01000007">
    <property type="protein sequence ID" value="SEW32866.1"/>
    <property type="molecule type" value="Genomic_DNA"/>
</dbReference>
<gene>
    <name evidence="2" type="ORF">SAMN05216285_4160</name>
</gene>